<sequence>MKDILWLIQKTLSVLLKNKKGLLIIISLPIIGTLISFSIYGNVGQGTLNIGVINKENQPIANDTVKFLEGLNHINVSEIKESEVEDKLTSKKLDGVITLQPGFSQSVREGKPSHIEISSIKGDQVTVFIKSYLYNYIDNIAAISKVAGTDQSTFDNMYAGYQKSSFKVKAETLEDTSKNKDMTNQTMGFLIVFMLFSAVNLSGFILKEKENRTYFRLLSTPIDGKKFILSNVAVNMIILTVQIVIAVLFMTNVFHTNINMPFIVMIGILMIFALIAIGLSLVIVSFAKNSTSANVMQNIVIVPTCLLAGCYFPYDIMPKAVQKVADFLPQRWLLDTISKLQQGIPFSELYVNILILFAFAIAFFLIAIYKFGRNNDARNFI</sequence>
<dbReference type="InterPro" id="IPR047817">
    <property type="entry name" value="ABC2_TM_bact-type"/>
</dbReference>
<feature type="domain" description="ABC transmembrane type-2" evidence="9">
    <location>
        <begin position="150"/>
        <end position="374"/>
    </location>
</feature>
<dbReference type="PATRIC" id="fig|1405.8.peg.4307"/>
<dbReference type="GO" id="GO:0043190">
    <property type="term" value="C:ATP-binding cassette (ABC) transporter complex"/>
    <property type="evidence" value="ECO:0007669"/>
    <property type="project" value="InterPro"/>
</dbReference>
<evidence type="ECO:0000259" key="9">
    <source>
        <dbReference type="PROSITE" id="PS51012"/>
    </source>
</evidence>
<dbReference type="PANTHER" id="PTHR30294">
    <property type="entry name" value="MEMBRANE COMPONENT OF ABC TRANSPORTER YHHJ-RELATED"/>
    <property type="match status" value="1"/>
</dbReference>
<proteinExistence type="inferred from homology"/>
<keyword evidence="3 8" id="KW-0813">Transport</keyword>
<feature type="transmembrane region" description="Helical" evidence="8">
    <location>
        <begin position="227"/>
        <end position="250"/>
    </location>
</feature>
<evidence type="ECO:0000256" key="1">
    <source>
        <dbReference type="ARBA" id="ARBA00004651"/>
    </source>
</evidence>
<keyword evidence="6 8" id="KW-1133">Transmembrane helix</keyword>
<dbReference type="PANTHER" id="PTHR30294:SF45">
    <property type="entry name" value="LINEARMYCIN RESISTANCE PERMEASE PROTEIN LNRN"/>
    <property type="match status" value="1"/>
</dbReference>
<dbReference type="InterPro" id="IPR051449">
    <property type="entry name" value="ABC-2_transporter_component"/>
</dbReference>
<evidence type="ECO:0000313" key="11">
    <source>
        <dbReference type="EMBL" id="RFT68567.1"/>
    </source>
</evidence>
<organism evidence="10 12">
    <name type="scientific">Bacillus clarus</name>
    <dbReference type="NCBI Taxonomy" id="2338372"/>
    <lineage>
        <taxon>Bacteria</taxon>
        <taxon>Bacillati</taxon>
        <taxon>Bacillota</taxon>
        <taxon>Bacilli</taxon>
        <taxon>Bacillales</taxon>
        <taxon>Bacillaceae</taxon>
        <taxon>Bacillus</taxon>
        <taxon>Bacillus cereus group</taxon>
    </lineage>
</organism>
<keyword evidence="4 8" id="KW-1003">Cell membrane</keyword>
<dbReference type="STRING" id="1405.B7492_09605"/>
<evidence type="ECO:0000256" key="3">
    <source>
        <dbReference type="ARBA" id="ARBA00022448"/>
    </source>
</evidence>
<comment type="similarity">
    <text evidence="2 8">Belongs to the ABC-2 integral membrane protein family.</text>
</comment>
<dbReference type="EMBL" id="QVOD01000002">
    <property type="protein sequence ID" value="RFT68567.1"/>
    <property type="molecule type" value="Genomic_DNA"/>
</dbReference>
<protein>
    <recommendedName>
        <fullName evidence="8">Transport permease protein</fullName>
    </recommendedName>
</protein>
<keyword evidence="13" id="KW-1185">Reference proteome</keyword>
<evidence type="ECO:0000256" key="5">
    <source>
        <dbReference type="ARBA" id="ARBA00022692"/>
    </source>
</evidence>
<dbReference type="Proteomes" id="UP000029389">
    <property type="component" value="Unassembled WGS sequence"/>
</dbReference>
<comment type="subcellular location">
    <subcellularLocation>
        <location evidence="1 8">Cell membrane</location>
        <topology evidence="1 8">Multi-pass membrane protein</topology>
    </subcellularLocation>
</comment>
<dbReference type="Gene3D" id="3.40.1710.10">
    <property type="entry name" value="abc type-2 transporter like domain"/>
    <property type="match status" value="1"/>
</dbReference>
<evidence type="ECO:0000313" key="13">
    <source>
        <dbReference type="Proteomes" id="UP000264294"/>
    </source>
</evidence>
<reference evidence="10 12" key="1">
    <citation type="submission" date="2014-04" db="EMBL/GenBank/DDBJ databases">
        <authorList>
            <person name="Bishop-Lilly K.A."/>
            <person name="Broomall S.M."/>
            <person name="Chain P.S."/>
            <person name="Chertkov O."/>
            <person name="Coyne S.R."/>
            <person name="Daligault H.E."/>
            <person name="Davenport K.W."/>
            <person name="Erkkila T."/>
            <person name="Frey K.G."/>
            <person name="Gibbons H.S."/>
            <person name="Gu W."/>
            <person name="Jaissle J."/>
            <person name="Johnson S.L."/>
            <person name="Koroleva G.I."/>
            <person name="Ladner J.T."/>
            <person name="Lo C.-C."/>
            <person name="Minogue T.D."/>
            <person name="Munk C."/>
            <person name="Palacios G.F."/>
            <person name="Redden C.L."/>
            <person name="Rosenzweig C.N."/>
            <person name="Scholz M.B."/>
            <person name="Teshima H."/>
            <person name="Xu Y."/>
        </authorList>
    </citation>
    <scope>NUCLEOTIDE SEQUENCE [LARGE SCALE GENOMIC DNA]</scope>
    <source>
        <strain evidence="10 12">BHP</strain>
    </source>
</reference>
<dbReference type="AlphaFoldDB" id="A0A090YUD9"/>
<evidence type="ECO:0000256" key="6">
    <source>
        <dbReference type="ARBA" id="ARBA00022989"/>
    </source>
</evidence>
<feature type="transmembrane region" description="Helical" evidence="8">
    <location>
        <begin position="262"/>
        <end position="283"/>
    </location>
</feature>
<feature type="transmembrane region" description="Helical" evidence="8">
    <location>
        <begin position="295"/>
        <end position="314"/>
    </location>
</feature>
<accession>A0A090YUD9</accession>
<feature type="transmembrane region" description="Helical" evidence="8">
    <location>
        <begin position="21"/>
        <end position="40"/>
    </location>
</feature>
<dbReference type="RefSeq" id="WP_042983080.1">
    <property type="nucleotide sequence ID" value="NZ_JMQC01000008.1"/>
</dbReference>
<evidence type="ECO:0000256" key="2">
    <source>
        <dbReference type="ARBA" id="ARBA00007783"/>
    </source>
</evidence>
<feature type="transmembrane region" description="Helical" evidence="8">
    <location>
        <begin position="349"/>
        <end position="369"/>
    </location>
</feature>
<dbReference type="PRINTS" id="PR00164">
    <property type="entry name" value="ABC2TRNSPORT"/>
</dbReference>
<feature type="transmembrane region" description="Helical" evidence="8">
    <location>
        <begin position="187"/>
        <end position="206"/>
    </location>
</feature>
<dbReference type="InterPro" id="IPR013525">
    <property type="entry name" value="ABC2_TM"/>
</dbReference>
<evidence type="ECO:0000256" key="7">
    <source>
        <dbReference type="ARBA" id="ARBA00023136"/>
    </source>
</evidence>
<evidence type="ECO:0000256" key="4">
    <source>
        <dbReference type="ARBA" id="ARBA00022475"/>
    </source>
</evidence>
<keyword evidence="5 8" id="KW-0812">Transmembrane</keyword>
<dbReference type="PROSITE" id="PS51012">
    <property type="entry name" value="ABC_TM2"/>
    <property type="match status" value="1"/>
</dbReference>
<dbReference type="EMBL" id="JMQC01000008">
    <property type="protein sequence ID" value="KFN02035.1"/>
    <property type="molecule type" value="Genomic_DNA"/>
</dbReference>
<dbReference type="InterPro" id="IPR000412">
    <property type="entry name" value="ABC_2_transport"/>
</dbReference>
<evidence type="ECO:0000256" key="8">
    <source>
        <dbReference type="RuleBase" id="RU361157"/>
    </source>
</evidence>
<evidence type="ECO:0000313" key="10">
    <source>
        <dbReference type="EMBL" id="KFN02035.1"/>
    </source>
</evidence>
<comment type="caution">
    <text evidence="10">The sequence shown here is derived from an EMBL/GenBank/DDBJ whole genome shotgun (WGS) entry which is preliminary data.</text>
</comment>
<evidence type="ECO:0000313" key="12">
    <source>
        <dbReference type="Proteomes" id="UP000029389"/>
    </source>
</evidence>
<gene>
    <name evidence="11" type="ORF">D0U04_03750</name>
    <name evidence="10" type="ORF">DJ93_4193</name>
</gene>
<dbReference type="Proteomes" id="UP000264294">
    <property type="component" value="Unassembled WGS sequence"/>
</dbReference>
<keyword evidence="7 8" id="KW-0472">Membrane</keyword>
<reference evidence="11 13" key="2">
    <citation type="submission" date="2018-08" db="EMBL/GenBank/DDBJ databases">
        <title>Bacillus clarus sp. nov. strain PS00077A.</title>
        <authorList>
            <person name="Mendez Acevedo M."/>
            <person name="Carroll L."/>
            <person name="Mukherjee M."/>
            <person name="Wiedmann M."/>
            <person name="Kovac J."/>
        </authorList>
    </citation>
    <scope>NUCLEOTIDE SEQUENCE [LARGE SCALE GENOMIC DNA]</scope>
    <source>
        <strain evidence="11 13">PS00077A</strain>
    </source>
</reference>
<dbReference type="GO" id="GO:0140359">
    <property type="term" value="F:ABC-type transporter activity"/>
    <property type="evidence" value="ECO:0007669"/>
    <property type="project" value="InterPro"/>
</dbReference>
<name>A0A090YUD9_9BACI</name>
<dbReference type="Pfam" id="PF12698">
    <property type="entry name" value="ABC2_membrane_3"/>
    <property type="match status" value="1"/>
</dbReference>